<evidence type="ECO:0000256" key="6">
    <source>
        <dbReference type="PROSITE-ProRule" id="PRU10141"/>
    </source>
</evidence>
<feature type="domain" description="Protein kinase" evidence="8">
    <location>
        <begin position="4"/>
        <end position="326"/>
    </location>
</feature>
<accession>A0A699YWK4</accession>
<dbReference type="PROSITE" id="PS50077">
    <property type="entry name" value="HEAT_REPEAT"/>
    <property type="match status" value="1"/>
</dbReference>
<dbReference type="GO" id="GO:0008017">
    <property type="term" value="F:microtubule binding"/>
    <property type="evidence" value="ECO:0007669"/>
    <property type="project" value="InterPro"/>
</dbReference>
<dbReference type="InterPro" id="IPR017441">
    <property type="entry name" value="Protein_kinase_ATP_BS"/>
</dbReference>
<dbReference type="PANTHER" id="PTHR46562">
    <property type="entry name" value="SERINE/THREONINE-KINASE ULK4-LIKE PROTEIN-RELATED"/>
    <property type="match status" value="1"/>
</dbReference>
<dbReference type="AlphaFoldDB" id="A0A699YWK4"/>
<evidence type="ECO:0000313" key="10">
    <source>
        <dbReference type="Proteomes" id="UP000485058"/>
    </source>
</evidence>
<dbReference type="GO" id="GO:0004672">
    <property type="term" value="F:protein kinase activity"/>
    <property type="evidence" value="ECO:0007669"/>
    <property type="project" value="InterPro"/>
</dbReference>
<feature type="region of interest" description="Disordered" evidence="7">
    <location>
        <begin position="419"/>
        <end position="444"/>
    </location>
</feature>
<dbReference type="SUPFAM" id="SSF56112">
    <property type="entry name" value="Protein kinase-like (PK-like)"/>
    <property type="match status" value="1"/>
</dbReference>
<keyword evidence="3 9" id="KW-0418">Kinase</keyword>
<dbReference type="InterPro" id="IPR008271">
    <property type="entry name" value="Ser/Thr_kinase_AS"/>
</dbReference>
<feature type="repeat" description="HEAT" evidence="5">
    <location>
        <begin position="688"/>
        <end position="726"/>
    </location>
</feature>
<feature type="binding site" evidence="6">
    <location>
        <position position="33"/>
    </location>
    <ligand>
        <name>ATP</name>
        <dbReference type="ChEBI" id="CHEBI:30616"/>
    </ligand>
</feature>
<name>A0A699YWK4_HAELA</name>
<dbReference type="InterPro" id="IPR000719">
    <property type="entry name" value="Prot_kinase_dom"/>
</dbReference>
<dbReference type="Pfam" id="PF00069">
    <property type="entry name" value="Pkinase"/>
    <property type="match status" value="1"/>
</dbReference>
<keyword evidence="4 6" id="KW-0067">ATP-binding</keyword>
<dbReference type="SMART" id="SM00220">
    <property type="entry name" value="S_TKc"/>
    <property type="match status" value="1"/>
</dbReference>
<dbReference type="InterPro" id="IPR011009">
    <property type="entry name" value="Kinase-like_dom_sf"/>
</dbReference>
<keyword evidence="2 6" id="KW-0547">Nucleotide-binding</keyword>
<dbReference type="PANTHER" id="PTHR46562:SF1">
    <property type="entry name" value="SERINE_THREONINE-PROTEIN KINASE ULK4"/>
    <property type="match status" value="1"/>
</dbReference>
<dbReference type="InterPro" id="IPR021133">
    <property type="entry name" value="HEAT_type_2"/>
</dbReference>
<dbReference type="InterPro" id="IPR016024">
    <property type="entry name" value="ARM-type_fold"/>
</dbReference>
<proteinExistence type="predicted"/>
<dbReference type="PROSITE" id="PS50011">
    <property type="entry name" value="PROTEIN_KINASE_DOM"/>
    <property type="match status" value="1"/>
</dbReference>
<organism evidence="9 10">
    <name type="scientific">Haematococcus lacustris</name>
    <name type="common">Green alga</name>
    <name type="synonym">Haematococcus pluvialis</name>
    <dbReference type="NCBI Taxonomy" id="44745"/>
    <lineage>
        <taxon>Eukaryota</taxon>
        <taxon>Viridiplantae</taxon>
        <taxon>Chlorophyta</taxon>
        <taxon>core chlorophytes</taxon>
        <taxon>Chlorophyceae</taxon>
        <taxon>CS clade</taxon>
        <taxon>Chlamydomonadales</taxon>
        <taxon>Haematococcaceae</taxon>
        <taxon>Haematococcus</taxon>
    </lineage>
</organism>
<gene>
    <name evidence="9" type="ORF">HaLaN_10074</name>
</gene>
<feature type="compositionally biased region" description="Low complexity" evidence="7">
    <location>
        <begin position="483"/>
        <end position="498"/>
    </location>
</feature>
<dbReference type="EMBL" id="BLLF01000685">
    <property type="protein sequence ID" value="GFH14090.1"/>
    <property type="molecule type" value="Genomic_DNA"/>
</dbReference>
<dbReference type="InterPro" id="IPR044591">
    <property type="entry name" value="RUK"/>
</dbReference>
<evidence type="ECO:0000259" key="8">
    <source>
        <dbReference type="PROSITE" id="PS50011"/>
    </source>
</evidence>
<dbReference type="Gene3D" id="1.10.510.10">
    <property type="entry name" value="Transferase(Phosphotransferase) domain 1"/>
    <property type="match status" value="1"/>
</dbReference>
<evidence type="ECO:0000313" key="9">
    <source>
        <dbReference type="EMBL" id="GFH14090.1"/>
    </source>
</evidence>
<protein>
    <submittedName>
        <fullName evidence="9">Protein kinase domain-containing protein</fullName>
    </submittedName>
</protein>
<keyword evidence="1" id="KW-0808">Transferase</keyword>
<dbReference type="Gene3D" id="1.25.10.10">
    <property type="entry name" value="Leucine-rich Repeat Variant"/>
    <property type="match status" value="1"/>
</dbReference>
<dbReference type="GO" id="GO:0005524">
    <property type="term" value="F:ATP binding"/>
    <property type="evidence" value="ECO:0007669"/>
    <property type="project" value="UniProtKB-UniRule"/>
</dbReference>
<evidence type="ECO:0000256" key="3">
    <source>
        <dbReference type="ARBA" id="ARBA00022777"/>
    </source>
</evidence>
<dbReference type="SUPFAM" id="SSF48371">
    <property type="entry name" value="ARM repeat"/>
    <property type="match status" value="1"/>
</dbReference>
<dbReference type="PROSITE" id="PS00108">
    <property type="entry name" value="PROTEIN_KINASE_ST"/>
    <property type="match status" value="1"/>
</dbReference>
<feature type="compositionally biased region" description="Acidic residues" evidence="7">
    <location>
        <begin position="419"/>
        <end position="429"/>
    </location>
</feature>
<evidence type="ECO:0000256" key="5">
    <source>
        <dbReference type="PROSITE-ProRule" id="PRU00103"/>
    </source>
</evidence>
<dbReference type="CDD" id="cd14010">
    <property type="entry name" value="STKc_ULK4"/>
    <property type="match status" value="1"/>
</dbReference>
<feature type="region of interest" description="Disordered" evidence="7">
    <location>
        <begin position="463"/>
        <end position="545"/>
    </location>
</feature>
<comment type="caution">
    <text evidence="9">The sequence shown here is derived from an EMBL/GenBank/DDBJ whole genome shotgun (WGS) entry which is preliminary data.</text>
</comment>
<dbReference type="Proteomes" id="UP000485058">
    <property type="component" value="Unassembled WGS sequence"/>
</dbReference>
<sequence length="864" mass="93512">MNQYHIYEKIGKGKYSTVYKGRRKKTISYYAIKSVDKSQKARVLQEVRTMHALDHKNILRFCAWWEFCSSVPCSLAQHPHTPEFLVVQRYETTNHLWLILEYCVGGDLMSLLRQDVRLPESSVHDFGRDLVVALQYLHHNSIIYCDLKPSNILLDENGRLKLGGFGLSRRLSDINKTPLLALPPAKRGTPCYMAPELFSEGATHSSASDLWALGCVLYESAMGRPPFLNSSFNQLVQEILHNDFAPIPGIAAAAQWQPQHTAPNTSRTAQSVSSNTCGCTHIVRACVTVLLTPGSSPEFTHLLSRLLDKNPATRIGWQELAVHPFWQAKLSWLAMPAEPALEQFISKFNLAPGNKDARASMASQTAAQSLRQSVDVNRLSRIALSNLEKESDGSDYAAVEAKPGDIRIDNADAELDFDEQKDDAEEDEPQSPAQNDDGATIDQGAALGESGNRIATLAKMTAADSVQRGTAMARARGAEPASNGAATANATGQAGTGQDPASIKAVPPTSGAKGPGVTTLTQPADIDGGGQQGTLPSPSTAGGPSPAMDALIWHASDAAVKPIVANRRIERLPEPRYEAKSLPFTPLSLQEMLHADQKELENFLTLIYRAIASAAPLKDKVNVLSYFETLCVDTNSANVLINSSLAILFIRMMRNARAPTLRIRLASVLGLLVRHATFIAEELAQTGVIDILTEALKDKNERVRRRVMATLGELLFYIATQQQDAQNGATAQEVSESWSINGGTVAAVARLLKPSEDEVAQHYAVKTIENICSQGGDWAAKFTSQEVAASLVQIYSSTKAENLKATTASTLARLLRHSPQLVAAVVDKFGIHLFVAGVTDPSSKAGAVGLTRWTGGLLGGRQSG</sequence>
<evidence type="ECO:0000256" key="2">
    <source>
        <dbReference type="ARBA" id="ARBA00022741"/>
    </source>
</evidence>
<feature type="compositionally biased region" description="Low complexity" evidence="7">
    <location>
        <begin position="533"/>
        <end position="545"/>
    </location>
</feature>
<evidence type="ECO:0000256" key="7">
    <source>
        <dbReference type="SAM" id="MobiDB-lite"/>
    </source>
</evidence>
<dbReference type="GO" id="GO:0000914">
    <property type="term" value="P:phragmoplast assembly"/>
    <property type="evidence" value="ECO:0007669"/>
    <property type="project" value="InterPro"/>
</dbReference>
<evidence type="ECO:0000256" key="1">
    <source>
        <dbReference type="ARBA" id="ARBA00022679"/>
    </source>
</evidence>
<keyword evidence="10" id="KW-1185">Reference proteome</keyword>
<dbReference type="PROSITE" id="PS00107">
    <property type="entry name" value="PROTEIN_KINASE_ATP"/>
    <property type="match status" value="1"/>
</dbReference>
<dbReference type="InterPro" id="IPR011989">
    <property type="entry name" value="ARM-like"/>
</dbReference>
<reference evidence="9 10" key="1">
    <citation type="submission" date="2020-02" db="EMBL/GenBank/DDBJ databases">
        <title>Draft genome sequence of Haematococcus lacustris strain NIES-144.</title>
        <authorList>
            <person name="Morimoto D."/>
            <person name="Nakagawa S."/>
            <person name="Yoshida T."/>
            <person name="Sawayama S."/>
        </authorList>
    </citation>
    <scope>NUCLEOTIDE SEQUENCE [LARGE SCALE GENOMIC DNA]</scope>
    <source>
        <strain evidence="9 10">NIES-144</strain>
    </source>
</reference>
<evidence type="ECO:0000256" key="4">
    <source>
        <dbReference type="ARBA" id="ARBA00022840"/>
    </source>
</evidence>